<feature type="domain" description="Flagellar M-ring C-terminal" evidence="13">
    <location>
        <begin position="249"/>
        <end position="413"/>
    </location>
</feature>
<dbReference type="KEGG" id="hni:W911_04105"/>
<dbReference type="InterPro" id="IPR013556">
    <property type="entry name" value="Flag_M-ring_C"/>
</dbReference>
<dbReference type="InterPro" id="IPR000067">
    <property type="entry name" value="FlgMring_FliF"/>
</dbReference>
<dbReference type="AlphaFoldDB" id="V5SAT4"/>
<evidence type="ECO:0000256" key="3">
    <source>
        <dbReference type="ARBA" id="ARBA00007971"/>
    </source>
</evidence>
<dbReference type="HOGENOM" id="CLU_028108_4_0_5"/>
<comment type="subcellular location">
    <subcellularLocation>
        <location evidence="1 9">Bacterial flagellum basal body</location>
    </subcellularLocation>
    <subcellularLocation>
        <location evidence="2">Cell membrane</location>
        <topology evidence="2">Multi-pass membrane protein</topology>
    </subcellularLocation>
</comment>
<evidence type="ECO:0000256" key="4">
    <source>
        <dbReference type="ARBA" id="ARBA00022475"/>
    </source>
</evidence>
<evidence type="ECO:0000259" key="12">
    <source>
        <dbReference type="Pfam" id="PF01514"/>
    </source>
</evidence>
<evidence type="ECO:0000259" key="13">
    <source>
        <dbReference type="Pfam" id="PF08345"/>
    </source>
</evidence>
<dbReference type="PANTHER" id="PTHR30046:SF0">
    <property type="entry name" value="FLAGELLAR M-RING PROTEIN"/>
    <property type="match status" value="1"/>
</dbReference>
<keyword evidence="15" id="KW-1185">Reference proteome</keyword>
<evidence type="ECO:0000313" key="15">
    <source>
        <dbReference type="Proteomes" id="UP000018542"/>
    </source>
</evidence>
<evidence type="ECO:0000256" key="9">
    <source>
        <dbReference type="PIRNR" id="PIRNR004862"/>
    </source>
</evidence>
<dbReference type="Proteomes" id="UP000018542">
    <property type="component" value="Chromosome"/>
</dbReference>
<dbReference type="Gene3D" id="3.30.70.1530">
    <property type="entry name" value="Hypothetical protein rpa1041"/>
    <property type="match status" value="1"/>
</dbReference>
<feature type="domain" description="Flagellar M-ring N-terminal" evidence="12">
    <location>
        <begin position="44"/>
        <end position="217"/>
    </location>
</feature>
<dbReference type="STRING" id="1029756.W911_04105"/>
<dbReference type="Pfam" id="PF08345">
    <property type="entry name" value="YscJ_FliF_C"/>
    <property type="match status" value="1"/>
</dbReference>
<keyword evidence="6 11" id="KW-1133">Transmembrane helix</keyword>
<evidence type="ECO:0000256" key="1">
    <source>
        <dbReference type="ARBA" id="ARBA00004117"/>
    </source>
</evidence>
<gene>
    <name evidence="14" type="ORF">W911_04105</name>
</gene>
<keyword evidence="14" id="KW-0282">Flagellum</keyword>
<organism evidence="14 15">
    <name type="scientific">Hyphomicrobium nitrativorans NL23</name>
    <dbReference type="NCBI Taxonomy" id="1029756"/>
    <lineage>
        <taxon>Bacteria</taxon>
        <taxon>Pseudomonadati</taxon>
        <taxon>Pseudomonadota</taxon>
        <taxon>Alphaproteobacteria</taxon>
        <taxon>Hyphomicrobiales</taxon>
        <taxon>Hyphomicrobiaceae</taxon>
        <taxon>Hyphomicrobium</taxon>
    </lineage>
</organism>
<evidence type="ECO:0000256" key="2">
    <source>
        <dbReference type="ARBA" id="ARBA00004651"/>
    </source>
</evidence>
<dbReference type="GO" id="GO:0005886">
    <property type="term" value="C:plasma membrane"/>
    <property type="evidence" value="ECO:0007669"/>
    <property type="project" value="UniProtKB-SubCell"/>
</dbReference>
<evidence type="ECO:0000256" key="7">
    <source>
        <dbReference type="ARBA" id="ARBA00023136"/>
    </source>
</evidence>
<sequence>MLGVEQLERLWGNLLALGPRRLAALGVVGLAVFAAVGLGSYYLSRSDMETLYSGLNSQDVSRIGAALRESGIAFDVNSEGTRVMVRRGETAQARMLLAEKGLPASSNAGYELFDKLGPIGLTSFMQEVTRVRAIEGELSRTIQAMKGVKAARVHIVLPETGSFRRGRQPASASVVIRTEVAADASTARAIRHLVAAAVPGLTIDDISVLHTDGTVLASAGDGASTASSRMIELEKTISKDLGDNVRKTLTPYLGFDNFEVSVAARLNMDKRQTNETTFDPDSRVERSLRVVKESGSQQDSTSRNPVGVEQNVPDQGANGAGGDQSLRKNDRREDLSNFELNTKTTSTISEGYRIDALTIAVVVNRKRLLETLGVSADPETVQAQVKEVERLVATAAGVDTERGDQISVVAVEFAEDSRLSDMSGSASLVGPLIGLATGLIKALTVLGLVFIVVMFGVRPVTRALLDQREDQVAGGALAADGEADDGSLLTANDDGDPALSQSAATAELLGIKAQREPNLIEDITSDVMRLSQRRLEQMVQLDEEQAANILKQWMRERAA</sequence>
<evidence type="ECO:0000256" key="6">
    <source>
        <dbReference type="ARBA" id="ARBA00022989"/>
    </source>
</evidence>
<evidence type="ECO:0000256" key="8">
    <source>
        <dbReference type="ARBA" id="ARBA00023143"/>
    </source>
</evidence>
<proteinExistence type="inferred from homology"/>
<keyword evidence="4" id="KW-1003">Cell membrane</keyword>
<evidence type="ECO:0000256" key="10">
    <source>
        <dbReference type="SAM" id="MobiDB-lite"/>
    </source>
</evidence>
<comment type="similarity">
    <text evidence="3 9">Belongs to the FliF family.</text>
</comment>
<dbReference type="Pfam" id="PF01514">
    <property type="entry name" value="YscJ_FliF"/>
    <property type="match status" value="1"/>
</dbReference>
<keyword evidence="7 11" id="KW-0472">Membrane</keyword>
<dbReference type="PRINTS" id="PR01009">
    <property type="entry name" value="FLGMRINGFLIF"/>
</dbReference>
<dbReference type="NCBIfam" id="TIGR00206">
    <property type="entry name" value="fliF"/>
    <property type="match status" value="1"/>
</dbReference>
<evidence type="ECO:0000256" key="5">
    <source>
        <dbReference type="ARBA" id="ARBA00022692"/>
    </source>
</evidence>
<dbReference type="PIRSF" id="PIRSF004862">
    <property type="entry name" value="FliF"/>
    <property type="match status" value="1"/>
</dbReference>
<dbReference type="InterPro" id="IPR045851">
    <property type="entry name" value="AMP-bd_C_sf"/>
</dbReference>
<protein>
    <recommendedName>
        <fullName evidence="9">Flagellar M-ring protein</fullName>
    </recommendedName>
</protein>
<reference evidence="14 15" key="1">
    <citation type="journal article" date="2014" name="Genome Announc.">
        <title>Complete Genome Sequence of Hyphomicrobium nitrativorans Strain NL23, a Denitrifying Bacterium Isolated from Biofilm of a Methanol-Fed Denitrification System Treating Seawater at the Montreal Biodome.</title>
        <authorList>
            <person name="Martineau C."/>
            <person name="Villeneuve C."/>
            <person name="Mauffrey F."/>
            <person name="Villemur R."/>
        </authorList>
    </citation>
    <scope>NUCLEOTIDE SEQUENCE [LARGE SCALE GENOMIC DNA]</scope>
    <source>
        <strain evidence="14">NL23</strain>
    </source>
</reference>
<dbReference type="OrthoDB" id="9807026at2"/>
<feature type="transmembrane region" description="Helical" evidence="11">
    <location>
        <begin position="22"/>
        <end position="43"/>
    </location>
</feature>
<feature type="region of interest" description="Disordered" evidence="10">
    <location>
        <begin position="291"/>
        <end position="338"/>
    </location>
</feature>
<name>V5SAT4_9HYPH</name>
<dbReference type="PATRIC" id="fig|1029756.8.peg.858"/>
<dbReference type="PANTHER" id="PTHR30046">
    <property type="entry name" value="FLAGELLAR M-RING PROTEIN"/>
    <property type="match status" value="1"/>
</dbReference>
<feature type="transmembrane region" description="Helical" evidence="11">
    <location>
        <begin position="428"/>
        <end position="457"/>
    </location>
</feature>
<comment type="function">
    <text evidence="9">The M ring may be actively involved in energy transduction.</text>
</comment>
<feature type="compositionally biased region" description="Basic and acidic residues" evidence="10">
    <location>
        <begin position="325"/>
        <end position="335"/>
    </location>
</feature>
<dbReference type="GO" id="GO:0009431">
    <property type="term" value="C:bacterial-type flagellum basal body, MS ring"/>
    <property type="evidence" value="ECO:0007669"/>
    <property type="project" value="InterPro"/>
</dbReference>
<feature type="compositionally biased region" description="Polar residues" evidence="10">
    <location>
        <begin position="294"/>
        <end position="304"/>
    </location>
</feature>
<dbReference type="EMBL" id="CP006912">
    <property type="protein sequence ID" value="AHB47778.1"/>
    <property type="molecule type" value="Genomic_DNA"/>
</dbReference>
<dbReference type="RefSeq" id="WP_023786231.1">
    <property type="nucleotide sequence ID" value="NC_022997.1"/>
</dbReference>
<evidence type="ECO:0000256" key="11">
    <source>
        <dbReference type="SAM" id="Phobius"/>
    </source>
</evidence>
<keyword evidence="14" id="KW-0969">Cilium</keyword>
<keyword evidence="8 9" id="KW-0975">Bacterial flagellum</keyword>
<dbReference type="InterPro" id="IPR006182">
    <property type="entry name" value="FliF_N_dom"/>
</dbReference>
<accession>V5SAT4</accession>
<dbReference type="Gene3D" id="3.30.300.30">
    <property type="match status" value="1"/>
</dbReference>
<keyword evidence="5 11" id="KW-0812">Transmembrane</keyword>
<evidence type="ECO:0000313" key="14">
    <source>
        <dbReference type="EMBL" id="AHB47778.1"/>
    </source>
</evidence>
<keyword evidence="14" id="KW-0966">Cell projection</keyword>
<dbReference type="GO" id="GO:0003774">
    <property type="term" value="F:cytoskeletal motor activity"/>
    <property type="evidence" value="ECO:0007669"/>
    <property type="project" value="InterPro"/>
</dbReference>
<dbReference type="InterPro" id="IPR043427">
    <property type="entry name" value="YscJ/FliF"/>
</dbReference>
<dbReference type="GO" id="GO:0071973">
    <property type="term" value="P:bacterial-type flagellum-dependent cell motility"/>
    <property type="evidence" value="ECO:0007669"/>
    <property type="project" value="InterPro"/>
</dbReference>